<gene>
    <name evidence="1" type="ORF">PC118_g5765</name>
</gene>
<organism evidence="1 2">
    <name type="scientific">Phytophthora cactorum</name>
    <dbReference type="NCBI Taxonomy" id="29920"/>
    <lineage>
        <taxon>Eukaryota</taxon>
        <taxon>Sar</taxon>
        <taxon>Stramenopiles</taxon>
        <taxon>Oomycota</taxon>
        <taxon>Peronosporomycetes</taxon>
        <taxon>Peronosporales</taxon>
        <taxon>Peronosporaceae</taxon>
        <taxon>Phytophthora</taxon>
    </lineage>
</organism>
<dbReference type="Proteomes" id="UP000697107">
    <property type="component" value="Unassembled WGS sequence"/>
</dbReference>
<reference evidence="1" key="1">
    <citation type="submission" date="2018-10" db="EMBL/GenBank/DDBJ databases">
        <title>Effector identification in a new, highly contiguous assembly of the strawberry crown rot pathogen Phytophthora cactorum.</title>
        <authorList>
            <person name="Armitage A.D."/>
            <person name="Nellist C.F."/>
            <person name="Bates H."/>
            <person name="Vickerstaff R.J."/>
            <person name="Harrison R.J."/>
        </authorList>
    </citation>
    <scope>NUCLEOTIDE SEQUENCE</scope>
    <source>
        <strain evidence="1">P415</strain>
    </source>
</reference>
<evidence type="ECO:0000313" key="2">
    <source>
        <dbReference type="Proteomes" id="UP000697107"/>
    </source>
</evidence>
<accession>A0A8T1GEM1</accession>
<dbReference type="AlphaFoldDB" id="A0A8T1GEM1"/>
<proteinExistence type="predicted"/>
<comment type="caution">
    <text evidence="1">The sequence shown here is derived from an EMBL/GenBank/DDBJ whole genome shotgun (WGS) entry which is preliminary data.</text>
</comment>
<protein>
    <submittedName>
        <fullName evidence="1">Uncharacterized protein</fullName>
    </submittedName>
</protein>
<dbReference type="EMBL" id="RCML01000121">
    <property type="protein sequence ID" value="KAG2990202.1"/>
    <property type="molecule type" value="Genomic_DNA"/>
</dbReference>
<name>A0A8T1GEM1_9STRA</name>
<evidence type="ECO:0000313" key="1">
    <source>
        <dbReference type="EMBL" id="KAG2990202.1"/>
    </source>
</evidence>
<sequence>MTIGADQHKVETSTTDRRECAGVDGSYSATLADLQEVKPLVHHIL</sequence>